<comment type="cofactor">
    <cofactor evidence="1">
        <name>a divalent metal cation</name>
        <dbReference type="ChEBI" id="CHEBI:60240"/>
    </cofactor>
</comment>
<dbReference type="InterPro" id="IPR036322">
    <property type="entry name" value="WD40_repeat_dom_sf"/>
</dbReference>
<dbReference type="PROSITE" id="PS50082">
    <property type="entry name" value="WD_REPEATS_2"/>
    <property type="match status" value="2"/>
</dbReference>
<feature type="region of interest" description="Disordered" evidence="6">
    <location>
        <begin position="706"/>
        <end position="732"/>
    </location>
</feature>
<dbReference type="SUPFAM" id="SSF50978">
    <property type="entry name" value="WD40 repeat-like"/>
    <property type="match status" value="2"/>
</dbReference>
<evidence type="ECO:0000256" key="3">
    <source>
        <dbReference type="ARBA" id="ARBA00022723"/>
    </source>
</evidence>
<dbReference type="Pfam" id="PF00400">
    <property type="entry name" value="WD40"/>
    <property type="match status" value="2"/>
</dbReference>
<dbReference type="NCBIfam" id="NF040941">
    <property type="entry name" value="GGGWT_bact"/>
    <property type="match status" value="2"/>
</dbReference>
<feature type="repeat" description="WD" evidence="5">
    <location>
        <begin position="518"/>
        <end position="559"/>
    </location>
</feature>
<feature type="region of interest" description="Disordered" evidence="6">
    <location>
        <begin position="749"/>
        <end position="869"/>
    </location>
</feature>
<feature type="compositionally biased region" description="Basic and acidic residues" evidence="6">
    <location>
        <begin position="841"/>
        <end position="854"/>
    </location>
</feature>
<evidence type="ECO:0000313" key="9">
    <source>
        <dbReference type="Proteomes" id="UP000596742"/>
    </source>
</evidence>
<dbReference type="SMART" id="SM00186">
    <property type="entry name" value="FBG"/>
    <property type="match status" value="2"/>
</dbReference>
<dbReference type="InterPro" id="IPR002181">
    <property type="entry name" value="Fibrinogen_a/b/g_C_dom"/>
</dbReference>
<dbReference type="InterPro" id="IPR027806">
    <property type="entry name" value="HARBI1_dom"/>
</dbReference>
<feature type="repeat" description="WD" evidence="5">
    <location>
        <begin position="473"/>
        <end position="514"/>
    </location>
</feature>
<feature type="compositionally biased region" description="Basic and acidic residues" evidence="6">
    <location>
        <begin position="799"/>
        <end position="812"/>
    </location>
</feature>
<comment type="caution">
    <text evidence="8">The sequence shown here is derived from an EMBL/GenBank/DDBJ whole genome shotgun (WGS) entry which is preliminary data.</text>
</comment>
<dbReference type="InterPro" id="IPR001680">
    <property type="entry name" value="WD40_rpt"/>
</dbReference>
<dbReference type="PROSITE" id="PS51406">
    <property type="entry name" value="FIBRINOGEN_C_2"/>
    <property type="match status" value="2"/>
</dbReference>
<dbReference type="PANTHER" id="PTHR44324:SF2">
    <property type="entry name" value="WD REPEAT-CONTAINING PROTEIN 64"/>
    <property type="match status" value="1"/>
</dbReference>
<feature type="domain" description="Fibrinogen C-terminal" evidence="7">
    <location>
        <begin position="966"/>
        <end position="1100"/>
    </location>
</feature>
<feature type="compositionally biased region" description="Acidic residues" evidence="6">
    <location>
        <begin position="855"/>
        <end position="866"/>
    </location>
</feature>
<reference evidence="8" key="1">
    <citation type="submission" date="2018-11" db="EMBL/GenBank/DDBJ databases">
        <authorList>
            <person name="Alioto T."/>
            <person name="Alioto T."/>
        </authorList>
    </citation>
    <scope>NUCLEOTIDE SEQUENCE</scope>
</reference>
<feature type="domain" description="Fibrinogen C-terminal" evidence="7">
    <location>
        <begin position="1201"/>
        <end position="1389"/>
    </location>
</feature>
<keyword evidence="4" id="KW-0677">Repeat</keyword>
<dbReference type="PROSITE" id="PS00678">
    <property type="entry name" value="WD_REPEATS_1"/>
    <property type="match status" value="1"/>
</dbReference>
<dbReference type="SMART" id="SM00320">
    <property type="entry name" value="WD40"/>
    <property type="match status" value="10"/>
</dbReference>
<keyword evidence="9" id="KW-1185">Reference proteome</keyword>
<protein>
    <recommendedName>
        <fullName evidence="7">Fibrinogen C-terminal domain-containing protein</fullName>
    </recommendedName>
</protein>
<dbReference type="InterPro" id="IPR015943">
    <property type="entry name" value="WD40/YVTN_repeat-like_dom_sf"/>
</dbReference>
<dbReference type="CDD" id="cd00087">
    <property type="entry name" value="FReD"/>
    <property type="match status" value="1"/>
</dbReference>
<dbReference type="Pfam" id="PF00147">
    <property type="entry name" value="Fibrinogen_C"/>
    <property type="match status" value="2"/>
</dbReference>
<dbReference type="Gene3D" id="4.10.530.10">
    <property type="entry name" value="Gamma-fibrinogen Carboxyl Terminal Fragment, domain 2"/>
    <property type="match status" value="1"/>
</dbReference>
<dbReference type="PROSITE" id="PS50294">
    <property type="entry name" value="WD_REPEATS_REGION"/>
    <property type="match status" value="1"/>
</dbReference>
<dbReference type="EMBL" id="UYJE01006958">
    <property type="protein sequence ID" value="VDI50539.1"/>
    <property type="molecule type" value="Genomic_DNA"/>
</dbReference>
<dbReference type="Gene3D" id="3.90.215.10">
    <property type="entry name" value="Gamma Fibrinogen, chain A, domain 1"/>
    <property type="match status" value="2"/>
</dbReference>
<keyword evidence="2 5" id="KW-0853">WD repeat</keyword>
<dbReference type="Pfam" id="PF13359">
    <property type="entry name" value="DDE_Tnp_4"/>
    <property type="match status" value="1"/>
</dbReference>
<dbReference type="InterPro" id="IPR036056">
    <property type="entry name" value="Fibrinogen-like_C"/>
</dbReference>
<dbReference type="OrthoDB" id="5980302at2759"/>
<accession>A0A8B6FL88</accession>
<organism evidence="8 9">
    <name type="scientific">Mytilus galloprovincialis</name>
    <name type="common">Mediterranean mussel</name>
    <dbReference type="NCBI Taxonomy" id="29158"/>
    <lineage>
        <taxon>Eukaryota</taxon>
        <taxon>Metazoa</taxon>
        <taxon>Spiralia</taxon>
        <taxon>Lophotrochozoa</taxon>
        <taxon>Mollusca</taxon>
        <taxon>Bivalvia</taxon>
        <taxon>Autobranchia</taxon>
        <taxon>Pteriomorphia</taxon>
        <taxon>Mytilida</taxon>
        <taxon>Mytiloidea</taxon>
        <taxon>Mytilidae</taxon>
        <taxon>Mytilinae</taxon>
        <taxon>Mytilus</taxon>
    </lineage>
</organism>
<evidence type="ECO:0000256" key="6">
    <source>
        <dbReference type="SAM" id="MobiDB-lite"/>
    </source>
</evidence>
<dbReference type="SUPFAM" id="SSF56496">
    <property type="entry name" value="Fibrinogen C-terminal domain-like"/>
    <property type="match status" value="2"/>
</dbReference>
<sequence length="1559" mass="179136">MSEGPELRGEGLGRPYTSGTFQSKLDQFAEFINSVTFQDVEATPEERRQMITESLRFDQFCDRIRQLFGSDIKNTDLKAIYRKISTNPDAKVDWSELFGYFQSNNDDEEIVVGEEVNVFTVSKRRRVGEAAGDKTRRDTVQCLRYIPSQDGYISASQKGAICIWNNKLRLQSCIDINEPAWVTGCEYLPSIRKAICCTERSICVWDNRSKGKNQHVFVIKPFENSPQCISYVPNPEGTLDDIVLFGDDMGYLNVLKLVAKDLTPKNSKDSDKRQTQIPTNITIAPDQLTHKIVRRKLHNDYVLQVKYFPELRCFASCSPHSKKSFVLEEVDRLYDDGEVRDVAIPKGVNCFEYCTKANIIATGGVDKVIRVWHPHIFSRPTGKLLGHLFTIVDICCNEKDQHLISLSTARVFRVWDIHTLTCLQVFTDNEERPGEKRIYSMIFDNKHERLLTGSSVIDSWPLTRAVQDTMQVPHTHDRPVSQILYNRELGQIVTICTESVIKVWEYESGKRVYTITDAHGPNVEVTACCLDSSGYRLATGGFDGSIKVWDFGSGQELKHKSGRQSDEDLSIVGMKYWSLDKDRVILTAGWNNKIRVILDNNESYDLPSVREFSDVYFFTKDIDVSASLSDPFTADPLPDIGQNSNVSKSSKKNSIMSNNVFKKDYLLTLNEMSTIETFSQNTLFTGCSNGKLITWNIEKSSVDKVHEIQDPEETSSPPTSRHRSRQGGEKKINQIKFLIHQEKKLSPEYLKKTKVEDETEREGAGSQMSHKSKTSRIGSRLGSRVGSRLSHHSNAPPKPPDKIEQKEQKDFVDQLTARIEGEDPEKEGKVEEKDKDEEEEKKDYEKPDIELNLHEDEEEEEEEEWTEERKWVEETYDPIIVTAHQDSYIRFWNMEGQVLREVSAVTRRQGTPVTALCHDERCNILISGDSKGYLTLWSIGKFLRDPQSNDPSAIKQDLQMDQSEYELSSHILRDCSDLQPGHYDGIYKIQPENGPEMNVYCDMTTDGGGWTVLQRRLNGEIEFMLNWRIFKEGFGHVYSEYWLAALQLHVMTSGRSYKVRFDLEDFEGFQAFAVYSDFYVESEKTNYTLCLGQYSGNAADYAKQNDKINEKSVVRASVKFDLHQIIMQYGKVFYTTDMQIRYGDGVHCGNAVMQWWMSIRTVLAVLIQLSQNWKRFYSSNLKIKIAQARLKKMIKGNRRSYVLSHILRDCSDLPPGHYDGIYKIQPENGPEMNVYCDMTTDGGGWTIPVQKRFNGKIEFLLPWRSYKEGFGHVYSEYWLGNVNIHAIVRQPGKSYKVRFDLEDFEGFHAFAVYSDFYIDTEETNYTLRLGQYSGNAAQSKTDKNISDAMMDVYRHSLSGMMFSTWDRDNDESKDPCSYMKCSGWWFNDCTRTEYKTRWSCWRHNRFAQGNCLPKGDFTGQSVCTYMEENDGWANGVLLGDSGYPCRPFLMTPYQNPVLDHQKKYNKCHCSTRSVIERTFGRLKRRFHILHSEIRMKPGKACKIIIACAILHNICILLNEPDIEDDGVIVGNDGDLGEHFNGHQDGRAVRDHISTTFFNH</sequence>
<dbReference type="PANTHER" id="PTHR44324">
    <property type="entry name" value="WD40 REPEAT DOMAIN 95"/>
    <property type="match status" value="1"/>
</dbReference>
<evidence type="ECO:0000313" key="8">
    <source>
        <dbReference type="EMBL" id="VDI50539.1"/>
    </source>
</evidence>
<feature type="compositionally biased region" description="Low complexity" evidence="6">
    <location>
        <begin position="775"/>
        <end position="788"/>
    </location>
</feature>
<dbReference type="Gene3D" id="2.130.10.10">
    <property type="entry name" value="YVTN repeat-like/Quinoprotein amine dehydrogenase"/>
    <property type="match status" value="4"/>
</dbReference>
<dbReference type="Proteomes" id="UP000596742">
    <property type="component" value="Unassembled WGS sequence"/>
</dbReference>
<dbReference type="GO" id="GO:0046872">
    <property type="term" value="F:metal ion binding"/>
    <property type="evidence" value="ECO:0007669"/>
    <property type="project" value="UniProtKB-KW"/>
</dbReference>
<dbReference type="InterPro" id="IPR014716">
    <property type="entry name" value="Fibrinogen_a/b/g_C_1"/>
</dbReference>
<evidence type="ECO:0000256" key="2">
    <source>
        <dbReference type="ARBA" id="ARBA00022574"/>
    </source>
</evidence>
<proteinExistence type="predicted"/>
<evidence type="ECO:0000256" key="4">
    <source>
        <dbReference type="ARBA" id="ARBA00022737"/>
    </source>
</evidence>
<name>A0A8B6FL88_MYTGA</name>
<evidence type="ECO:0000256" key="5">
    <source>
        <dbReference type="PROSITE-ProRule" id="PRU00221"/>
    </source>
</evidence>
<dbReference type="InterPro" id="IPR051242">
    <property type="entry name" value="WD-EF-hand_domain"/>
</dbReference>
<keyword evidence="3" id="KW-0479">Metal-binding</keyword>
<evidence type="ECO:0000256" key="1">
    <source>
        <dbReference type="ARBA" id="ARBA00001968"/>
    </source>
</evidence>
<dbReference type="InterPro" id="IPR019775">
    <property type="entry name" value="WD40_repeat_CS"/>
</dbReference>
<gene>
    <name evidence="8" type="ORF">MGAL_10B026178</name>
</gene>
<evidence type="ECO:0000259" key="7">
    <source>
        <dbReference type="PROSITE" id="PS51406"/>
    </source>
</evidence>